<proteinExistence type="predicted"/>
<comment type="caution">
    <text evidence="1">The sequence shown here is derived from an EMBL/GenBank/DDBJ whole genome shotgun (WGS) entry which is preliminary data.</text>
</comment>
<reference evidence="1 2" key="1">
    <citation type="submission" date="2017-01" db="EMBL/GenBank/DDBJ databases">
        <title>The cable genome- insights into the physiology and evolution of filamentous bacteria capable of sulfide oxidation via long distance electron transfer.</title>
        <authorList>
            <person name="Schreiber L."/>
            <person name="Bjerg J.T."/>
            <person name="Boggild A."/>
            <person name="Van De Vossenberg J."/>
            <person name="Meysman F."/>
            <person name="Nielsen L.P."/>
            <person name="Schramm A."/>
            <person name="Kjeldsen K.U."/>
        </authorList>
    </citation>
    <scope>NUCLEOTIDE SEQUENCE [LARGE SCALE GENOMIC DNA]</scope>
    <source>
        <strain evidence="1">A2</strain>
    </source>
</reference>
<organism evidence="1 2">
    <name type="scientific">Candidatus Electrothrix marina</name>
    <dbReference type="NCBI Taxonomy" id="1859130"/>
    <lineage>
        <taxon>Bacteria</taxon>
        <taxon>Pseudomonadati</taxon>
        <taxon>Thermodesulfobacteriota</taxon>
        <taxon>Desulfobulbia</taxon>
        <taxon>Desulfobulbales</taxon>
        <taxon>Desulfobulbaceae</taxon>
        <taxon>Candidatus Electrothrix</taxon>
    </lineage>
</organism>
<gene>
    <name evidence="1" type="ORF">VT99_11121</name>
</gene>
<feature type="non-terminal residue" evidence="1">
    <location>
        <position position="40"/>
    </location>
</feature>
<sequence length="40" mass="4579">MVKSNHLLCLFRCDTIKFLKLFSTKSILFQTEEAKSTLSG</sequence>
<protein>
    <submittedName>
        <fullName evidence="1">Uncharacterized protein</fullName>
    </submittedName>
</protein>
<evidence type="ECO:0000313" key="1">
    <source>
        <dbReference type="EMBL" id="RWX48330.1"/>
    </source>
</evidence>
<name>A0A444J5L7_9BACT</name>
<dbReference type="EMBL" id="MTKQ01000112">
    <property type="protein sequence ID" value="RWX48330.1"/>
    <property type="molecule type" value="Genomic_DNA"/>
</dbReference>
<accession>A0A444J5L7</accession>
<dbReference type="AlphaFoldDB" id="A0A444J5L7"/>
<dbReference type="Proteomes" id="UP000286862">
    <property type="component" value="Unassembled WGS sequence"/>
</dbReference>
<evidence type="ECO:0000313" key="2">
    <source>
        <dbReference type="Proteomes" id="UP000286862"/>
    </source>
</evidence>